<feature type="compositionally biased region" description="Polar residues" evidence="1">
    <location>
        <begin position="495"/>
        <end position="516"/>
    </location>
</feature>
<dbReference type="PANTHER" id="PTHR38166:SF1">
    <property type="entry name" value="C2H2-TYPE DOMAIN-CONTAINING PROTEIN"/>
    <property type="match status" value="1"/>
</dbReference>
<dbReference type="PANTHER" id="PTHR38166">
    <property type="entry name" value="C2H2-TYPE DOMAIN-CONTAINING PROTEIN-RELATED"/>
    <property type="match status" value="1"/>
</dbReference>
<dbReference type="AlphaFoldDB" id="A0A9W8N7G0"/>
<feature type="compositionally biased region" description="Polar residues" evidence="1">
    <location>
        <begin position="270"/>
        <end position="285"/>
    </location>
</feature>
<gene>
    <name evidence="2" type="ORF">NPX13_g8859</name>
</gene>
<proteinExistence type="predicted"/>
<comment type="caution">
    <text evidence="2">The sequence shown here is derived from an EMBL/GenBank/DDBJ whole genome shotgun (WGS) entry which is preliminary data.</text>
</comment>
<dbReference type="EMBL" id="JANPWZ010002033">
    <property type="protein sequence ID" value="KAJ3561655.1"/>
    <property type="molecule type" value="Genomic_DNA"/>
</dbReference>
<reference evidence="2" key="1">
    <citation type="submission" date="2022-07" db="EMBL/GenBank/DDBJ databases">
        <title>Genome Sequence of Xylaria arbuscula.</title>
        <authorList>
            <person name="Buettner E."/>
        </authorList>
    </citation>
    <scope>NUCLEOTIDE SEQUENCE</scope>
    <source>
        <strain evidence="2">VT107</strain>
    </source>
</reference>
<feature type="region of interest" description="Disordered" evidence="1">
    <location>
        <begin position="227"/>
        <end position="291"/>
    </location>
</feature>
<sequence>MIAAMDLANTTLTAATAAMGSAIIARRRVLNSRETMTKSRWCRRIAMLVDIYNRELGEGEERIAFRGESMIRAEKHLGNQGFNPTNSVRPDVNINIPTYTVVLPRPLKPPLLLRISHNIHHNSNNYCVTIISIQQDNVPSRTESPRTFAFMACTKRTTTEHRSHHTLAMTPDFNVVSPTPWLGDFTFQPVHEFQADLMSLTQTPFNIFAESQVLTDFLTLQPDHPETCSTKKRGLNNIGEPDEGCIHGTSKRGKREMTAIATEKSKDDLSTSSTQENTPRPSDSSAAAPESRSFACPFLKRPGKETLSEQERKYCVGPRPGWTIHRLKEHIYRKHASTTYQCHHCLVEFEDASGLFEHERSPEPCVKKTSNASDIEKIYAQEVNELKRKTRYRSDEDKWRDIYRIVFRLGPNADFPSPYYEDITKASHPTPESHSADDSLSQFQSYLRDRLQGPLKTSKQRSTIQACMDLVQEFRQQTETPSSTTSTEPSPISNKRGSSTTTPSDQPSNLATSLTQDRGAKSLSEILNLDVSPFEGLQTWHESFELELDPIIFGTAVLDIPPRS</sequence>
<feature type="compositionally biased region" description="Polar residues" evidence="1">
    <location>
        <begin position="430"/>
        <end position="440"/>
    </location>
</feature>
<organism evidence="2 3">
    <name type="scientific">Xylaria arbuscula</name>
    <dbReference type="NCBI Taxonomy" id="114810"/>
    <lineage>
        <taxon>Eukaryota</taxon>
        <taxon>Fungi</taxon>
        <taxon>Dikarya</taxon>
        <taxon>Ascomycota</taxon>
        <taxon>Pezizomycotina</taxon>
        <taxon>Sordariomycetes</taxon>
        <taxon>Xylariomycetidae</taxon>
        <taxon>Xylariales</taxon>
        <taxon>Xylariaceae</taxon>
        <taxon>Xylaria</taxon>
    </lineage>
</organism>
<feature type="region of interest" description="Disordered" evidence="1">
    <location>
        <begin position="420"/>
        <end position="440"/>
    </location>
</feature>
<evidence type="ECO:0000313" key="3">
    <source>
        <dbReference type="Proteomes" id="UP001148614"/>
    </source>
</evidence>
<dbReference type="Proteomes" id="UP001148614">
    <property type="component" value="Unassembled WGS sequence"/>
</dbReference>
<evidence type="ECO:0000256" key="1">
    <source>
        <dbReference type="SAM" id="MobiDB-lite"/>
    </source>
</evidence>
<accession>A0A9W8N7G0</accession>
<evidence type="ECO:0008006" key="4">
    <source>
        <dbReference type="Google" id="ProtNLM"/>
    </source>
</evidence>
<keyword evidence="3" id="KW-1185">Reference proteome</keyword>
<feature type="compositionally biased region" description="Low complexity" evidence="1">
    <location>
        <begin position="478"/>
        <end position="493"/>
    </location>
</feature>
<protein>
    <recommendedName>
        <fullName evidence="4">C2H2-type domain-containing protein</fullName>
    </recommendedName>
</protein>
<feature type="region of interest" description="Disordered" evidence="1">
    <location>
        <begin position="475"/>
        <end position="517"/>
    </location>
</feature>
<evidence type="ECO:0000313" key="2">
    <source>
        <dbReference type="EMBL" id="KAJ3561655.1"/>
    </source>
</evidence>
<name>A0A9W8N7G0_9PEZI</name>
<dbReference type="VEuPathDB" id="FungiDB:F4678DRAFT_424730"/>